<dbReference type="CDD" id="cd14263">
    <property type="entry name" value="DAGK_IM_like"/>
    <property type="match status" value="1"/>
</dbReference>
<feature type="binding site" evidence="17">
    <location>
        <position position="69"/>
    </location>
    <ligand>
        <name>ATP</name>
        <dbReference type="ChEBI" id="CHEBI:30616"/>
    </ligand>
</feature>
<feature type="transmembrane region" description="Helical" evidence="19">
    <location>
        <begin position="50"/>
        <end position="68"/>
    </location>
</feature>
<feature type="binding site" evidence="16">
    <location>
        <position position="62"/>
    </location>
    <ligand>
        <name>substrate</name>
    </ligand>
</feature>
<sequence length="115" mass="12530">MRTFIKKFRPAIEGLICAAQDRSIALQLGLAVLTGLAGIVLGFVWWEWALVITLIGLVVTAEILNTAIEKLCDFVQPNHDPRIKTIKDLAAAAVLFASLTALIVGLMLVVIHLIR</sequence>
<keyword evidence="18" id="KW-0479">Metal-binding</keyword>
<evidence type="ECO:0000256" key="19">
    <source>
        <dbReference type="SAM" id="Phobius"/>
    </source>
</evidence>
<keyword evidence="23" id="KW-1185">Reference proteome</keyword>
<evidence type="ECO:0000256" key="2">
    <source>
        <dbReference type="ARBA" id="ARBA00005967"/>
    </source>
</evidence>
<evidence type="ECO:0000256" key="6">
    <source>
        <dbReference type="ARBA" id="ARBA00022692"/>
    </source>
</evidence>
<keyword evidence="13" id="KW-0594">Phospholipid biosynthesis</keyword>
<evidence type="ECO:0000313" key="22">
    <source>
        <dbReference type="Proteomes" id="UP000433575"/>
    </source>
</evidence>
<gene>
    <name evidence="21" type="ORF">GKD88_17850</name>
    <name evidence="20" type="ORF">GKE08_17940</name>
</gene>
<dbReference type="EMBL" id="WKPJ01000047">
    <property type="protein sequence ID" value="MSA91208.1"/>
    <property type="molecule type" value="Genomic_DNA"/>
</dbReference>
<evidence type="ECO:0000256" key="15">
    <source>
        <dbReference type="PIRSR" id="PIRSR600829-1"/>
    </source>
</evidence>
<keyword evidence="5" id="KW-0808">Transferase</keyword>
<dbReference type="Pfam" id="PF01219">
    <property type="entry name" value="DAGK_prokar"/>
    <property type="match status" value="1"/>
</dbReference>
<dbReference type="PANTHER" id="PTHR34299:SF1">
    <property type="entry name" value="DIACYLGLYCEROL KINASE"/>
    <property type="match status" value="1"/>
</dbReference>
<dbReference type="OrthoDB" id="9789934at2"/>
<keyword evidence="4" id="KW-0444">Lipid biosynthesis</keyword>
<dbReference type="Proteomes" id="UP000433575">
    <property type="component" value="Unassembled WGS sequence"/>
</dbReference>
<dbReference type="PANTHER" id="PTHR34299">
    <property type="entry name" value="DIACYLGLYCEROL KINASE"/>
    <property type="match status" value="1"/>
</dbReference>
<evidence type="ECO:0000256" key="17">
    <source>
        <dbReference type="PIRSR" id="PIRSR600829-3"/>
    </source>
</evidence>
<comment type="similarity">
    <text evidence="2">Belongs to the bacterial diacylglycerol kinase family.</text>
</comment>
<feature type="binding site" evidence="18">
    <location>
        <position position="69"/>
    </location>
    <ligand>
        <name>a divalent metal cation</name>
        <dbReference type="ChEBI" id="CHEBI:60240"/>
    </ligand>
</feature>
<dbReference type="AlphaFoldDB" id="A0A6N7SCA7"/>
<evidence type="ECO:0000256" key="1">
    <source>
        <dbReference type="ARBA" id="ARBA00004651"/>
    </source>
</evidence>
<keyword evidence="14" id="KW-1208">Phospholipid metabolism</keyword>
<dbReference type="GeneID" id="42455066"/>
<evidence type="ECO:0000256" key="13">
    <source>
        <dbReference type="ARBA" id="ARBA00023209"/>
    </source>
</evidence>
<evidence type="ECO:0000256" key="14">
    <source>
        <dbReference type="ARBA" id="ARBA00023264"/>
    </source>
</evidence>
<keyword evidence="10 19" id="KW-1133">Transmembrane helix</keyword>
<comment type="cofactor">
    <cofactor evidence="18">
        <name>Mg(2+)</name>
        <dbReference type="ChEBI" id="CHEBI:18420"/>
    </cofactor>
    <text evidence="18">Mn(2+), Zn(2+), Cd(2+) and Co(2+) support activity to lesser extents.</text>
</comment>
<dbReference type="Proteomes" id="UP000480929">
    <property type="component" value="Unassembled WGS sequence"/>
</dbReference>
<dbReference type="GO" id="GO:0008654">
    <property type="term" value="P:phospholipid biosynthetic process"/>
    <property type="evidence" value="ECO:0007669"/>
    <property type="project" value="UniProtKB-KW"/>
</dbReference>
<feature type="binding site" evidence="17">
    <location>
        <begin position="87"/>
        <end position="88"/>
    </location>
    <ligand>
        <name>ATP</name>
        <dbReference type="ChEBI" id="CHEBI:30616"/>
    </ligand>
</feature>
<evidence type="ECO:0000256" key="10">
    <source>
        <dbReference type="ARBA" id="ARBA00022989"/>
    </source>
</evidence>
<evidence type="ECO:0000256" key="5">
    <source>
        <dbReference type="ARBA" id="ARBA00022679"/>
    </source>
</evidence>
<dbReference type="RefSeq" id="WP_020223168.1">
    <property type="nucleotide sequence ID" value="NZ_CABKSC010000001.1"/>
</dbReference>
<dbReference type="InterPro" id="IPR036945">
    <property type="entry name" value="DAGK_sf"/>
</dbReference>
<comment type="subcellular location">
    <subcellularLocation>
        <location evidence="1">Cell membrane</location>
        <topology evidence="1">Multi-pass membrane protein</topology>
    </subcellularLocation>
</comment>
<feature type="transmembrane region" description="Helical" evidence="19">
    <location>
        <begin position="24"/>
        <end position="44"/>
    </location>
</feature>
<evidence type="ECO:0000313" key="21">
    <source>
        <dbReference type="EMBL" id="MSC34985.1"/>
    </source>
</evidence>
<dbReference type="InterPro" id="IPR000829">
    <property type="entry name" value="DAGK"/>
</dbReference>
<feature type="transmembrane region" description="Helical" evidence="19">
    <location>
        <begin position="89"/>
        <end position="114"/>
    </location>
</feature>
<protein>
    <submittedName>
        <fullName evidence="20">Diacylglycerol kinase family protein</fullName>
    </submittedName>
</protein>
<evidence type="ECO:0000313" key="23">
    <source>
        <dbReference type="Proteomes" id="UP000480929"/>
    </source>
</evidence>
<dbReference type="GO" id="GO:0005524">
    <property type="term" value="F:ATP binding"/>
    <property type="evidence" value="ECO:0007669"/>
    <property type="project" value="UniProtKB-KW"/>
</dbReference>
<comment type="caution">
    <text evidence="20">The sequence shown here is derived from an EMBL/GenBank/DDBJ whole genome shotgun (WGS) entry which is preliminary data.</text>
</comment>
<dbReference type="GO" id="GO:0005886">
    <property type="term" value="C:plasma membrane"/>
    <property type="evidence" value="ECO:0007669"/>
    <property type="project" value="UniProtKB-SubCell"/>
</dbReference>
<evidence type="ECO:0000313" key="20">
    <source>
        <dbReference type="EMBL" id="MSA91208.1"/>
    </source>
</evidence>
<evidence type="ECO:0000256" key="18">
    <source>
        <dbReference type="PIRSR" id="PIRSR600829-4"/>
    </source>
</evidence>
<keyword evidence="11" id="KW-0443">Lipid metabolism</keyword>
<keyword evidence="18" id="KW-0460">Magnesium</keyword>
<name>A0A6N7SCA7_9FIRM</name>
<evidence type="ECO:0000256" key="16">
    <source>
        <dbReference type="PIRSR" id="PIRSR600829-2"/>
    </source>
</evidence>
<dbReference type="EMBL" id="WKPI01000050">
    <property type="protein sequence ID" value="MSC34985.1"/>
    <property type="molecule type" value="Genomic_DNA"/>
</dbReference>
<reference evidence="22 23" key="1">
    <citation type="journal article" date="2019" name="Nat. Med.">
        <title>A library of human gut bacterial isolates paired with longitudinal multiomics data enables mechanistic microbiome research.</title>
        <authorList>
            <person name="Poyet M."/>
            <person name="Groussin M."/>
            <person name="Gibbons S.M."/>
            <person name="Avila-Pacheco J."/>
            <person name="Jiang X."/>
            <person name="Kearney S.M."/>
            <person name="Perrotta A.R."/>
            <person name="Berdy B."/>
            <person name="Zhao S."/>
            <person name="Lieberman T.D."/>
            <person name="Swanson P.K."/>
            <person name="Smith M."/>
            <person name="Roesemann S."/>
            <person name="Alexander J.E."/>
            <person name="Rich S.A."/>
            <person name="Livny J."/>
            <person name="Vlamakis H."/>
            <person name="Clish C."/>
            <person name="Bullock K."/>
            <person name="Deik A."/>
            <person name="Scott J."/>
            <person name="Pierce K.A."/>
            <person name="Xavier R.J."/>
            <person name="Alm E.J."/>
        </authorList>
    </citation>
    <scope>NUCLEOTIDE SEQUENCE [LARGE SCALE GENOMIC DNA]</scope>
    <source>
        <strain evidence="20 22">BIOML-A4</strain>
        <strain evidence="21 23">BIOML-A5</strain>
    </source>
</reference>
<dbReference type="GO" id="GO:0016301">
    <property type="term" value="F:kinase activity"/>
    <property type="evidence" value="ECO:0007669"/>
    <property type="project" value="UniProtKB-KW"/>
</dbReference>
<organism evidence="20 22">
    <name type="scientific">Holdemania massiliensis</name>
    <dbReference type="NCBI Taxonomy" id="1468449"/>
    <lineage>
        <taxon>Bacteria</taxon>
        <taxon>Bacillati</taxon>
        <taxon>Bacillota</taxon>
        <taxon>Erysipelotrichia</taxon>
        <taxon>Erysipelotrichales</taxon>
        <taxon>Erysipelotrichaceae</taxon>
        <taxon>Holdemania</taxon>
    </lineage>
</organism>
<evidence type="ECO:0000256" key="3">
    <source>
        <dbReference type="ARBA" id="ARBA00022475"/>
    </source>
</evidence>
<evidence type="ECO:0000256" key="8">
    <source>
        <dbReference type="ARBA" id="ARBA00022777"/>
    </source>
</evidence>
<evidence type="ECO:0000256" key="4">
    <source>
        <dbReference type="ARBA" id="ARBA00022516"/>
    </source>
</evidence>
<keyword evidence="12 19" id="KW-0472">Membrane</keyword>
<feature type="active site" description="Proton acceptor" evidence="15">
    <location>
        <position position="62"/>
    </location>
</feature>
<dbReference type="GO" id="GO:0046872">
    <property type="term" value="F:metal ion binding"/>
    <property type="evidence" value="ECO:0007669"/>
    <property type="project" value="UniProtKB-KW"/>
</dbReference>
<dbReference type="Gene3D" id="1.10.287.3610">
    <property type="match status" value="1"/>
</dbReference>
<keyword evidence="6 19" id="KW-0812">Transmembrane</keyword>
<keyword evidence="7 17" id="KW-0547">Nucleotide-binding</keyword>
<keyword evidence="9 17" id="KW-0067">ATP-binding</keyword>
<keyword evidence="3" id="KW-1003">Cell membrane</keyword>
<evidence type="ECO:0000256" key="12">
    <source>
        <dbReference type="ARBA" id="ARBA00023136"/>
    </source>
</evidence>
<proteinExistence type="inferred from homology"/>
<keyword evidence="8 20" id="KW-0418">Kinase</keyword>
<evidence type="ECO:0000256" key="11">
    <source>
        <dbReference type="ARBA" id="ARBA00023098"/>
    </source>
</evidence>
<accession>A0A6N7SCA7</accession>
<evidence type="ECO:0000256" key="7">
    <source>
        <dbReference type="ARBA" id="ARBA00022741"/>
    </source>
</evidence>
<evidence type="ECO:0000256" key="9">
    <source>
        <dbReference type="ARBA" id="ARBA00022840"/>
    </source>
</evidence>